<reference evidence="1 2" key="1">
    <citation type="journal article" date="2007" name="Archaea">
        <title>The genome of Hyperthermus butylicus: a sulfur-reducing, peptide fermenting, neutrophilic Crenarchaeote growing up to 108 degrees C.</title>
        <authorList>
            <person name="Brugger K."/>
            <person name="Chen L."/>
            <person name="Stark M."/>
            <person name="Zibat A."/>
            <person name="Redder P."/>
            <person name="Ruepp A."/>
            <person name="Awayez M."/>
            <person name="She Q."/>
            <person name="Garrett R.A."/>
            <person name="Klenk H.P."/>
        </authorList>
    </citation>
    <scope>NUCLEOTIDE SEQUENCE [LARGE SCALE GENOMIC DNA]</scope>
    <source>
        <strain evidence="2">DSM 5456 / JCM 9403 / PLM1-5</strain>
    </source>
</reference>
<proteinExistence type="predicted"/>
<dbReference type="OrthoDB" id="384079at2157"/>
<dbReference type="RefSeq" id="WP_011822612.1">
    <property type="nucleotide sequence ID" value="NC_008818.1"/>
</dbReference>
<name>A2BMT3_HYPBU</name>
<keyword evidence="2" id="KW-1185">Reference proteome</keyword>
<dbReference type="EMBL" id="CP000493">
    <property type="protein sequence ID" value="ABM81294.1"/>
    <property type="molecule type" value="Genomic_DNA"/>
</dbReference>
<accession>A2BMT3</accession>
<dbReference type="KEGG" id="hbu:Hbut_1470"/>
<sequence>MSSVMHSFIEKLPLRGCEKLLENISPLDVVSMAKLLPIAGISAKKDTVTVTYVYNPRARFGGKTKTKVIVDRTSSMLRLVGRGDLSFEARFSCYNDILTIYFVVTGKLVEMISEERARGVFNEIVDHVMMRARELGALREEAMQQPAAEVQTGEVVAQPAEVPAGFEAAAAPAAEAAEPVVAAAAQPAAVAAEARQHAEAAPTAPGAASGFSVSECMARLLTAGLPIDEELSGRIPLEYSPKLPTSELVEMGEAPLGKLDFSRYTDGYMVRLADESVRIDSVRLGGRVGLYLRSGGGEYLGTEALWRAIQEFCVDPEKKVIYIVVRV</sequence>
<dbReference type="Proteomes" id="UP000002593">
    <property type="component" value="Chromosome"/>
</dbReference>
<evidence type="ECO:0000313" key="2">
    <source>
        <dbReference type="Proteomes" id="UP000002593"/>
    </source>
</evidence>
<dbReference type="GeneID" id="4782335"/>
<gene>
    <name evidence="1" type="ordered locus">Hbut_1470</name>
</gene>
<dbReference type="AlphaFoldDB" id="A2BMT3"/>
<dbReference type="EnsemblBacteria" id="ABM81294">
    <property type="protein sequence ID" value="ABM81294"/>
    <property type="gene ID" value="Hbut_1470"/>
</dbReference>
<protein>
    <submittedName>
        <fullName evidence="1">Uncharacterized protein</fullName>
    </submittedName>
</protein>
<dbReference type="HOGENOM" id="CLU_848892_0_0_2"/>
<organism evidence="1 2">
    <name type="scientific">Hyperthermus butylicus (strain DSM 5456 / JCM 9403 / PLM1-5)</name>
    <dbReference type="NCBI Taxonomy" id="415426"/>
    <lineage>
        <taxon>Archaea</taxon>
        <taxon>Thermoproteota</taxon>
        <taxon>Thermoprotei</taxon>
        <taxon>Desulfurococcales</taxon>
        <taxon>Pyrodictiaceae</taxon>
        <taxon>Hyperthermus</taxon>
    </lineage>
</organism>
<evidence type="ECO:0000313" key="1">
    <source>
        <dbReference type="EMBL" id="ABM81294.1"/>
    </source>
</evidence>